<feature type="transmembrane region" description="Helical" evidence="2">
    <location>
        <begin position="387"/>
        <end position="410"/>
    </location>
</feature>
<evidence type="ECO:0000313" key="3">
    <source>
        <dbReference type="EMBL" id="PVI02777.1"/>
    </source>
</evidence>
<organism evidence="3 4">
    <name type="scientific">Periconia macrospinosa</name>
    <dbReference type="NCBI Taxonomy" id="97972"/>
    <lineage>
        <taxon>Eukaryota</taxon>
        <taxon>Fungi</taxon>
        <taxon>Dikarya</taxon>
        <taxon>Ascomycota</taxon>
        <taxon>Pezizomycotina</taxon>
        <taxon>Dothideomycetes</taxon>
        <taxon>Pleosporomycetidae</taxon>
        <taxon>Pleosporales</taxon>
        <taxon>Massarineae</taxon>
        <taxon>Periconiaceae</taxon>
        <taxon>Periconia</taxon>
    </lineage>
</organism>
<proteinExistence type="predicted"/>
<protein>
    <submittedName>
        <fullName evidence="3">Uncharacterized protein</fullName>
    </submittedName>
</protein>
<feature type="region of interest" description="Disordered" evidence="1">
    <location>
        <begin position="646"/>
        <end position="676"/>
    </location>
</feature>
<feature type="transmembrane region" description="Helical" evidence="2">
    <location>
        <begin position="241"/>
        <end position="259"/>
    </location>
</feature>
<evidence type="ECO:0000313" key="4">
    <source>
        <dbReference type="Proteomes" id="UP000244855"/>
    </source>
</evidence>
<feature type="compositionally biased region" description="Basic and acidic residues" evidence="1">
    <location>
        <begin position="646"/>
        <end position="658"/>
    </location>
</feature>
<dbReference type="AlphaFoldDB" id="A0A2V1DX70"/>
<sequence>MGRANFTQCGALYMSSPDLVKRFGYRGPVRLSSPNPQTQITHEGCVALCGRGNEYYPWSAVAATITTWILPILGTLLQAPFESNSFWRTVKAINRWIGSPISSLTFILWDIEISGKCALFVDMATPYEAPIPDEDSEFSSIRDSFYLLMNLNQYKMKPVISMTREAEGLLRIVLFSKELKLLGTRKTLSQLRKNLARDLRINRRRGVVPVFISTLWFVVAVGLSIQAAFGDLGNNLQAHALALGLFVCWFPILILCSILDRNPMASDDIQRKLNKMVDLVCVSLQNEEICNNYISSFRELPQSQKMAYWVHKITEKAHYIQGDYFCGFAGQARTRFHYGAAHAILVDIEKAYLAERGRNWLADPNEARASLVLGQVDHGFTWFDGRIFWQLAASVFIVGGTSAGAFVLSFNTPTVGLGCRTGGYLVFFTVALALLVAEMLVWWFTSPAESKIRRHFEDLRNLTARNWFQRVVFTPLEFANMVWLCYLLMAQTVGAFNNCTCMASIWGGNGGYIDFDTLNQVNSPMVEKYWKQGTIITCVIMGIGMAYIVLEWLLQAHLCTENYKDAMAGLIRVRRFRRYTYWIRYPSALLMIIITNSLSAIRIRESSERKVLVWSRETKYRPTVGQMIMRLATDAQSLPFQGIGDSGERFGEESKTEGDTENNMVEGTEVDCAHSGPLREANRVRNWDEEKGGYQG</sequence>
<gene>
    <name evidence="3" type="ORF">DM02DRAFT_589086</name>
</gene>
<evidence type="ECO:0000256" key="2">
    <source>
        <dbReference type="SAM" id="Phobius"/>
    </source>
</evidence>
<keyword evidence="2" id="KW-0472">Membrane</keyword>
<reference evidence="3 4" key="1">
    <citation type="journal article" date="2018" name="Sci. Rep.">
        <title>Comparative genomics provides insights into the lifestyle and reveals functional heterogeneity of dark septate endophytic fungi.</title>
        <authorList>
            <person name="Knapp D.G."/>
            <person name="Nemeth J.B."/>
            <person name="Barry K."/>
            <person name="Hainaut M."/>
            <person name="Henrissat B."/>
            <person name="Johnson J."/>
            <person name="Kuo A."/>
            <person name="Lim J.H.P."/>
            <person name="Lipzen A."/>
            <person name="Nolan M."/>
            <person name="Ohm R.A."/>
            <person name="Tamas L."/>
            <person name="Grigoriev I.V."/>
            <person name="Spatafora J.W."/>
            <person name="Nagy L.G."/>
            <person name="Kovacs G.M."/>
        </authorList>
    </citation>
    <scope>NUCLEOTIDE SEQUENCE [LARGE SCALE GENOMIC DNA]</scope>
    <source>
        <strain evidence="3 4">DSE2036</strain>
    </source>
</reference>
<feature type="transmembrane region" description="Helical" evidence="2">
    <location>
        <begin position="582"/>
        <end position="601"/>
    </location>
</feature>
<dbReference type="OrthoDB" id="5392263at2759"/>
<feature type="transmembrane region" description="Helical" evidence="2">
    <location>
        <begin position="533"/>
        <end position="554"/>
    </location>
</feature>
<feature type="transmembrane region" description="Helical" evidence="2">
    <location>
        <begin position="207"/>
        <end position="229"/>
    </location>
</feature>
<feature type="transmembrane region" description="Helical" evidence="2">
    <location>
        <begin position="422"/>
        <end position="444"/>
    </location>
</feature>
<name>A0A2V1DX70_9PLEO</name>
<keyword evidence="2" id="KW-1133">Transmembrane helix</keyword>
<dbReference type="EMBL" id="KZ805339">
    <property type="protein sequence ID" value="PVI02777.1"/>
    <property type="molecule type" value="Genomic_DNA"/>
</dbReference>
<dbReference type="Proteomes" id="UP000244855">
    <property type="component" value="Unassembled WGS sequence"/>
</dbReference>
<accession>A0A2V1DX70</accession>
<keyword evidence="2" id="KW-0812">Transmembrane</keyword>
<evidence type="ECO:0000256" key="1">
    <source>
        <dbReference type="SAM" id="MobiDB-lite"/>
    </source>
</evidence>
<keyword evidence="4" id="KW-1185">Reference proteome</keyword>